<dbReference type="SUPFAM" id="SSF53335">
    <property type="entry name" value="S-adenosyl-L-methionine-dependent methyltransferases"/>
    <property type="match status" value="1"/>
</dbReference>
<evidence type="ECO:0000313" key="2">
    <source>
        <dbReference type="EMBL" id="GHD87012.1"/>
    </source>
</evidence>
<dbReference type="Proteomes" id="UP000608955">
    <property type="component" value="Unassembled WGS sequence"/>
</dbReference>
<dbReference type="PANTHER" id="PTHR43591">
    <property type="entry name" value="METHYLTRANSFERASE"/>
    <property type="match status" value="1"/>
</dbReference>
<dbReference type="PANTHER" id="PTHR43591:SF24">
    <property type="entry name" value="2-METHOXY-6-POLYPRENYL-1,4-BENZOQUINOL METHYLASE, MITOCHONDRIAL"/>
    <property type="match status" value="1"/>
</dbReference>
<dbReference type="EMBL" id="BMVF01000004">
    <property type="protein sequence ID" value="GHD87012.1"/>
    <property type="molecule type" value="Genomic_DNA"/>
</dbReference>
<keyword evidence="2" id="KW-0489">Methyltransferase</keyword>
<sequence length="270" mass="29231">MSELSVRDFYDELAHDYHLVFRDWDASMAYQAEVLDGLVRQSLGAGPHTVLDCSCGIGTQAVGMALAGHQVVGSDLSPVAATRAAAEAAARGGRLPAAAADMRQLPFKDASFHVVLCADNSLPHLLSGPDLRAALLGMRRVLRDDGLLVITVRDYAEARRTRPTATPPQVSETRDGQVITFQLWHWHEDGERYDLEHFQLIPAQNTWDVRVRRCACWALTPPQLAKFVAEAGFTDITWHSAASSGYYQPVLTASSGKSGEAGGHGAGPAR</sequence>
<reference evidence="2" key="2">
    <citation type="submission" date="2020-09" db="EMBL/GenBank/DDBJ databases">
        <authorList>
            <person name="Sun Q."/>
            <person name="Ohkuma M."/>
        </authorList>
    </citation>
    <scope>NUCLEOTIDE SEQUENCE</scope>
    <source>
        <strain evidence="2">JCM 4654</strain>
    </source>
</reference>
<dbReference type="RefSeq" id="WP_190177124.1">
    <property type="nucleotide sequence ID" value="NZ_BMVF01000004.1"/>
</dbReference>
<protein>
    <submittedName>
        <fullName evidence="2">SAM-dependent methyltransferase</fullName>
    </submittedName>
</protein>
<keyword evidence="2" id="KW-0808">Transferase</keyword>
<dbReference type="Gene3D" id="3.40.50.150">
    <property type="entry name" value="Vaccinia Virus protein VP39"/>
    <property type="match status" value="1"/>
</dbReference>
<reference evidence="2" key="1">
    <citation type="journal article" date="2014" name="Int. J. Syst. Evol. Microbiol.">
        <title>Complete genome sequence of Corynebacterium casei LMG S-19264T (=DSM 44701T), isolated from a smear-ripened cheese.</title>
        <authorList>
            <consortium name="US DOE Joint Genome Institute (JGI-PGF)"/>
            <person name="Walter F."/>
            <person name="Albersmeier A."/>
            <person name="Kalinowski J."/>
            <person name="Ruckert C."/>
        </authorList>
    </citation>
    <scope>NUCLEOTIDE SEQUENCE</scope>
    <source>
        <strain evidence="2">JCM 4654</strain>
    </source>
</reference>
<keyword evidence="3" id="KW-1185">Reference proteome</keyword>
<evidence type="ECO:0000259" key="1">
    <source>
        <dbReference type="Pfam" id="PF13649"/>
    </source>
</evidence>
<proteinExistence type="predicted"/>
<dbReference type="InterPro" id="IPR029063">
    <property type="entry name" value="SAM-dependent_MTases_sf"/>
</dbReference>
<gene>
    <name evidence="2" type="ORF">GCM10010508_17120</name>
</gene>
<feature type="domain" description="Methyltransferase" evidence="1">
    <location>
        <begin position="50"/>
        <end position="146"/>
    </location>
</feature>
<evidence type="ECO:0000313" key="3">
    <source>
        <dbReference type="Proteomes" id="UP000608955"/>
    </source>
</evidence>
<dbReference type="Pfam" id="PF13649">
    <property type="entry name" value="Methyltransf_25"/>
    <property type="match status" value="1"/>
</dbReference>
<accession>A0A919CUI9</accession>
<dbReference type="AlphaFoldDB" id="A0A919CUI9"/>
<dbReference type="GO" id="GO:0008168">
    <property type="term" value="F:methyltransferase activity"/>
    <property type="evidence" value="ECO:0007669"/>
    <property type="project" value="UniProtKB-KW"/>
</dbReference>
<organism evidence="2 3">
    <name type="scientific">Streptomyces naganishii JCM 4654</name>
    <dbReference type="NCBI Taxonomy" id="1306179"/>
    <lineage>
        <taxon>Bacteria</taxon>
        <taxon>Bacillati</taxon>
        <taxon>Actinomycetota</taxon>
        <taxon>Actinomycetes</taxon>
        <taxon>Kitasatosporales</taxon>
        <taxon>Streptomycetaceae</taxon>
        <taxon>Streptomyces</taxon>
    </lineage>
</organism>
<dbReference type="CDD" id="cd02440">
    <property type="entry name" value="AdoMet_MTases"/>
    <property type="match status" value="1"/>
</dbReference>
<comment type="caution">
    <text evidence="2">The sequence shown here is derived from an EMBL/GenBank/DDBJ whole genome shotgun (WGS) entry which is preliminary data.</text>
</comment>
<dbReference type="GO" id="GO:0032259">
    <property type="term" value="P:methylation"/>
    <property type="evidence" value="ECO:0007669"/>
    <property type="project" value="UniProtKB-KW"/>
</dbReference>
<name>A0A919CUI9_9ACTN</name>
<dbReference type="InterPro" id="IPR041698">
    <property type="entry name" value="Methyltransf_25"/>
</dbReference>